<feature type="transmembrane region" description="Helical" evidence="9">
    <location>
        <begin position="1004"/>
        <end position="1027"/>
    </location>
</feature>
<proteinExistence type="inferred from homology"/>
<dbReference type="PANTHER" id="PTHR11040:SF60">
    <property type="entry name" value="FAMILY ZINC TRANSPORTER, PUTATIVE (AFU_ORTHOLOGUE AFUA_8G04010)-RELATED"/>
    <property type="match status" value="1"/>
</dbReference>
<keyword evidence="7 9" id="KW-0472">Membrane</keyword>
<keyword evidence="6" id="KW-0175">Coiled coil</keyword>
<evidence type="ECO:0000256" key="4">
    <source>
        <dbReference type="ARBA" id="ARBA00022692"/>
    </source>
</evidence>
<feature type="transmembrane region" description="Helical" evidence="9">
    <location>
        <begin position="1048"/>
        <end position="1065"/>
    </location>
</feature>
<comment type="similarity">
    <text evidence="2">Belongs to the ATG14 family.</text>
</comment>
<dbReference type="InParanoid" id="V5FLD7"/>
<feature type="transmembrane region" description="Helical" evidence="9">
    <location>
        <begin position="698"/>
        <end position="719"/>
    </location>
</feature>
<dbReference type="PANTHER" id="PTHR11040">
    <property type="entry name" value="ZINC/IRON TRANSPORTER"/>
    <property type="match status" value="1"/>
</dbReference>
<feature type="compositionally biased region" description="Basic and acidic residues" evidence="8">
    <location>
        <begin position="831"/>
        <end position="846"/>
    </location>
</feature>
<keyword evidence="4 9" id="KW-0812">Transmembrane</keyword>
<dbReference type="EMBL" id="BAUL01000035">
    <property type="protein sequence ID" value="GAD92648.1"/>
    <property type="molecule type" value="Genomic_DNA"/>
</dbReference>
<keyword evidence="11" id="KW-1185">Reference proteome</keyword>
<evidence type="ECO:0000256" key="5">
    <source>
        <dbReference type="ARBA" id="ARBA00022989"/>
    </source>
</evidence>
<dbReference type="Pfam" id="PF02535">
    <property type="entry name" value="Zip"/>
    <property type="match status" value="1"/>
</dbReference>
<dbReference type="GO" id="GO:0005737">
    <property type="term" value="C:cytoplasm"/>
    <property type="evidence" value="ECO:0007669"/>
    <property type="project" value="UniProtKB-ARBA"/>
</dbReference>
<dbReference type="GO" id="GO:0005385">
    <property type="term" value="F:zinc ion transmembrane transporter activity"/>
    <property type="evidence" value="ECO:0007669"/>
    <property type="project" value="TreeGrafter"/>
</dbReference>
<evidence type="ECO:0000313" key="11">
    <source>
        <dbReference type="Proteomes" id="UP000018001"/>
    </source>
</evidence>
<dbReference type="GO" id="GO:0032991">
    <property type="term" value="C:protein-containing complex"/>
    <property type="evidence" value="ECO:0007669"/>
    <property type="project" value="UniProtKB-ARBA"/>
</dbReference>
<dbReference type="GO" id="GO:0005886">
    <property type="term" value="C:plasma membrane"/>
    <property type="evidence" value="ECO:0007669"/>
    <property type="project" value="TreeGrafter"/>
</dbReference>
<dbReference type="Proteomes" id="UP000018001">
    <property type="component" value="Unassembled WGS sequence"/>
</dbReference>
<feature type="transmembrane region" description="Helical" evidence="9">
    <location>
        <begin position="667"/>
        <end position="686"/>
    </location>
</feature>
<accession>V5FLD7</accession>
<evidence type="ECO:0000256" key="9">
    <source>
        <dbReference type="SAM" id="Phobius"/>
    </source>
</evidence>
<dbReference type="eggNOG" id="KOG1558">
    <property type="taxonomic scope" value="Eukaryota"/>
</dbReference>
<dbReference type="HOGENOM" id="CLU_013896_0_0_1"/>
<gene>
    <name evidence="10" type="ORF">PVAR5_1241</name>
</gene>
<feature type="transmembrane region" description="Helical" evidence="9">
    <location>
        <begin position="739"/>
        <end position="761"/>
    </location>
</feature>
<feature type="compositionally biased region" description="Polar residues" evidence="8">
    <location>
        <begin position="493"/>
        <end position="511"/>
    </location>
</feature>
<evidence type="ECO:0000313" key="10">
    <source>
        <dbReference type="EMBL" id="GAD92648.1"/>
    </source>
</evidence>
<sequence length="1066" mass="117178">MKALGDSLNPLTELYLIDPLPKRPDMSCHVCTVCSRSPNSRRPFYCSTCARNQLYQLRVENAQILLEKEYVRRQVEAIVISGNGHGEEGQSDIPASDLQESSRRWSVLATHNKESQSSARRKATTERIESLKASIREKRSDIVRRKAALAQRHSDVESANYQFAERRNAVLTGIQNNIKRTEHLWHALHNKTAESRIFLCREAASLYGLRQNIKKRNGELKESYTIGGITILDLRDMNGASPTQLSTAFCNVAHLLVLVSHYLSLRLPAEITLPHRNYPAPTILPPAASYLSRHVIFPGTSPSHSSSTSPTASRTMDARPAARPRPLYTDRTLPKLVKEDPVSYALFLEGCCLLAWNISWLCRTQGINVGSDSWEGVCDIGKNMWHLLVAPSAQASTVVRVHSGPDVQSKLKPSRDSPRTSIQRTKSFPMLGHFSHGTSHSFLGAVDGTEFMRTWKLPTPLKIYDRLKSVLLGEMASAEWELLEKEWDDAGEDQSQPTVSHPPVGQSTTDSILSGVTDIKSRNPENTAGANERIATQVDTDRAKGTSGWTKVKSSGASGDLGEYPNLRSNVCLISSTAGLELTWPHVPLVIRVIRPQDAQTPIAEVMLTHPPSCLGARENIQSLADLPITLLRAELVRRTGNEVKARGNGDGSSCGTIKQGSYNTSLHVLALFLILVLTCSFPVVARRFPRLPIPRRFLFLSRHFGTGVLIATAFVHLLPTAFVSLTNPCLPAFWNEGYPAMAGFVAMLSVFVVVTVEMFFAMKGARHVHGSEYDDLIREVDYQDAEEEYAQPGNQSRRSSIRLGNMHNHRPQGSISRDMDGSSERLVPADGHEPDDGTEADKGSEDLDLENLDPYSDQNTSTQERDQGFGRRHSRTQSNSNNGLHSFGGHHKSDSSFQNPQKQLLQCLLLEAGILFHSIFIGMALSVATGASFVVLLVAISFHQTFEGFALGARIASLIPDLFPPSSPRPWLMCLAYGTTTPIGQAIGLVLHNMYDPTSTTGLLMVGITNAISSGLLIFAGLVELLAEDFLSDSSYETLTGKRRFEACVAVGCGAILMAFVGAWA</sequence>
<organism evidence="10 11">
    <name type="scientific">Byssochlamys spectabilis (strain No. 5 / NBRC 109023)</name>
    <name type="common">Paecilomyces variotii</name>
    <dbReference type="NCBI Taxonomy" id="1356009"/>
    <lineage>
        <taxon>Eukaryota</taxon>
        <taxon>Fungi</taxon>
        <taxon>Dikarya</taxon>
        <taxon>Ascomycota</taxon>
        <taxon>Pezizomycotina</taxon>
        <taxon>Eurotiomycetes</taxon>
        <taxon>Eurotiomycetidae</taxon>
        <taxon>Eurotiales</taxon>
        <taxon>Thermoascaceae</taxon>
        <taxon>Paecilomyces</taxon>
    </lineage>
</organism>
<evidence type="ECO:0000256" key="1">
    <source>
        <dbReference type="ARBA" id="ARBA00004141"/>
    </source>
</evidence>
<dbReference type="OrthoDB" id="16772at2759"/>
<reference evidence="11" key="1">
    <citation type="journal article" date="2014" name="Genome Announc.">
        <title>Draft genome sequence of the formaldehyde-resistant fungus Byssochlamys spectabilis No. 5 (anamorph Paecilomyces variotii No. 5) (NBRC109023).</title>
        <authorList>
            <person name="Oka T."/>
            <person name="Ekino K."/>
            <person name="Fukuda K."/>
            <person name="Nomura Y."/>
        </authorList>
    </citation>
    <scope>NUCLEOTIDE SEQUENCE [LARGE SCALE GENOMIC DNA]</scope>
    <source>
        <strain evidence="11">No. 5 / NBRC 109023</strain>
    </source>
</reference>
<evidence type="ECO:0000256" key="7">
    <source>
        <dbReference type="ARBA" id="ARBA00023136"/>
    </source>
</evidence>
<evidence type="ECO:0000256" key="8">
    <source>
        <dbReference type="SAM" id="MobiDB-lite"/>
    </source>
</evidence>
<evidence type="ECO:0000256" key="6">
    <source>
        <dbReference type="ARBA" id="ARBA00023054"/>
    </source>
</evidence>
<feature type="region of interest" description="Disordered" evidence="8">
    <location>
        <begin position="489"/>
        <end position="511"/>
    </location>
</feature>
<evidence type="ECO:0000256" key="2">
    <source>
        <dbReference type="ARBA" id="ARBA00009574"/>
    </source>
</evidence>
<comment type="subcellular location">
    <subcellularLocation>
        <location evidence="1">Membrane</location>
        <topology evidence="1">Multi-pass membrane protein</topology>
    </subcellularLocation>
</comment>
<evidence type="ECO:0000256" key="3">
    <source>
        <dbReference type="ARBA" id="ARBA00013807"/>
    </source>
</evidence>
<protein>
    <recommendedName>
        <fullName evidence="3">Autophagy-related protein 14</fullName>
    </recommendedName>
</protein>
<name>V5FLD7_BYSSN</name>
<feature type="compositionally biased region" description="Low complexity" evidence="8">
    <location>
        <begin position="300"/>
        <end position="313"/>
    </location>
</feature>
<dbReference type="InterPro" id="IPR018791">
    <property type="entry name" value="UV_resistance/autophagy_Atg14"/>
</dbReference>
<dbReference type="AlphaFoldDB" id="V5FLD7"/>
<feature type="transmembrane region" description="Helical" evidence="9">
    <location>
        <begin position="972"/>
        <end position="992"/>
    </location>
</feature>
<dbReference type="Pfam" id="PF10186">
    <property type="entry name" value="ATG14"/>
    <property type="match status" value="1"/>
</dbReference>
<keyword evidence="5 9" id="KW-1133">Transmembrane helix</keyword>
<dbReference type="InterPro" id="IPR003689">
    <property type="entry name" value="ZIP"/>
</dbReference>
<comment type="caution">
    <text evidence="10">The sequence shown here is derived from an EMBL/GenBank/DDBJ whole genome shotgun (WGS) entry which is preliminary data.</text>
</comment>
<feature type="region of interest" description="Disordered" evidence="8">
    <location>
        <begin position="300"/>
        <end position="326"/>
    </location>
</feature>
<feature type="region of interest" description="Disordered" evidence="8">
    <location>
        <begin position="788"/>
        <end position="897"/>
    </location>
</feature>